<dbReference type="Gramene" id="rna39490">
    <property type="protein sequence ID" value="RHN45252.1"/>
    <property type="gene ID" value="gene39490"/>
</dbReference>
<dbReference type="Proteomes" id="UP000265566">
    <property type="component" value="Chromosome 7"/>
</dbReference>
<accession>A0A396GVX8</accession>
<organism evidence="1">
    <name type="scientific">Medicago truncatula</name>
    <name type="common">Barrel medic</name>
    <name type="synonym">Medicago tribuloides</name>
    <dbReference type="NCBI Taxonomy" id="3880"/>
    <lineage>
        <taxon>Eukaryota</taxon>
        <taxon>Viridiplantae</taxon>
        <taxon>Streptophyta</taxon>
        <taxon>Embryophyta</taxon>
        <taxon>Tracheophyta</taxon>
        <taxon>Spermatophyta</taxon>
        <taxon>Magnoliopsida</taxon>
        <taxon>eudicotyledons</taxon>
        <taxon>Gunneridae</taxon>
        <taxon>Pentapetalae</taxon>
        <taxon>rosids</taxon>
        <taxon>fabids</taxon>
        <taxon>Fabales</taxon>
        <taxon>Fabaceae</taxon>
        <taxon>Papilionoideae</taxon>
        <taxon>50 kb inversion clade</taxon>
        <taxon>NPAAA clade</taxon>
        <taxon>Hologalegina</taxon>
        <taxon>IRL clade</taxon>
        <taxon>Trifolieae</taxon>
        <taxon>Medicago</taxon>
    </lineage>
</organism>
<sequence>MVFCKERNNRVFKGKAQDLVQLLDTVKFMSFSWLKAKLLTSPFSYNDWWRHPLLCMGVEE</sequence>
<evidence type="ECO:0000313" key="1">
    <source>
        <dbReference type="EMBL" id="RHN45252.1"/>
    </source>
</evidence>
<protein>
    <submittedName>
        <fullName evidence="1">Uncharacterized protein</fullName>
    </submittedName>
</protein>
<gene>
    <name evidence="1" type="ORF">MtrunA17_Chr7g0228391</name>
</gene>
<reference evidence="1" key="1">
    <citation type="journal article" date="2018" name="Nat. Plants">
        <title>Whole-genome landscape of Medicago truncatula symbiotic genes.</title>
        <authorList>
            <person name="Pecrix Y."/>
            <person name="Gamas P."/>
            <person name="Carrere S."/>
        </authorList>
    </citation>
    <scope>NUCLEOTIDE SEQUENCE</scope>
    <source>
        <tissue evidence="1">Leaves</tissue>
    </source>
</reference>
<comment type="caution">
    <text evidence="1">The sequence shown here is derived from an EMBL/GenBank/DDBJ whole genome shotgun (WGS) entry which is preliminary data.</text>
</comment>
<dbReference type="AlphaFoldDB" id="A0A396GVX8"/>
<name>A0A396GVX8_MEDTR</name>
<proteinExistence type="predicted"/>
<dbReference type="EMBL" id="PSQE01000007">
    <property type="protein sequence ID" value="RHN45252.1"/>
    <property type="molecule type" value="Genomic_DNA"/>
</dbReference>